<dbReference type="EMBL" id="BAABUJ010000041">
    <property type="protein sequence ID" value="GAA5805040.1"/>
    <property type="molecule type" value="Genomic_DNA"/>
</dbReference>
<organism evidence="2 3">
    <name type="scientific">Helicostylum pulchrum</name>
    <dbReference type="NCBI Taxonomy" id="562976"/>
    <lineage>
        <taxon>Eukaryota</taxon>
        <taxon>Fungi</taxon>
        <taxon>Fungi incertae sedis</taxon>
        <taxon>Mucoromycota</taxon>
        <taxon>Mucoromycotina</taxon>
        <taxon>Mucoromycetes</taxon>
        <taxon>Mucorales</taxon>
        <taxon>Mucorineae</taxon>
        <taxon>Mucoraceae</taxon>
        <taxon>Helicostylum</taxon>
    </lineage>
</organism>
<gene>
    <name evidence="2" type="ORF">HPULCUR_010553</name>
</gene>
<protein>
    <recommendedName>
        <fullName evidence="1">Exocyst complex component Sec10-like alpha-helical bundle domain-containing protein</fullName>
    </recommendedName>
</protein>
<accession>A0ABP9YEH7</accession>
<keyword evidence="3" id="KW-1185">Reference proteome</keyword>
<evidence type="ECO:0000259" key="1">
    <source>
        <dbReference type="Pfam" id="PF07393"/>
    </source>
</evidence>
<evidence type="ECO:0000313" key="3">
    <source>
        <dbReference type="Proteomes" id="UP001476247"/>
    </source>
</evidence>
<evidence type="ECO:0000313" key="2">
    <source>
        <dbReference type="EMBL" id="GAA5805040.1"/>
    </source>
</evidence>
<feature type="domain" description="Exocyst complex component Sec10-like alpha-helical bundle" evidence="1">
    <location>
        <begin position="4"/>
        <end position="75"/>
    </location>
</feature>
<dbReference type="Pfam" id="PF07393">
    <property type="entry name" value="Sec10_HB"/>
    <property type="match status" value="1"/>
</dbReference>
<dbReference type="InterPro" id="IPR048627">
    <property type="entry name" value="Sec10_HB"/>
</dbReference>
<proteinExistence type="predicted"/>
<dbReference type="Proteomes" id="UP001476247">
    <property type="component" value="Unassembled WGS sequence"/>
</dbReference>
<sequence>MGGDMNAYYDFITSLRQKTITPYFLALKSLANLYIIESATDIKSLIHDLERYHGLMRIEDLFEFAACRSDWPVIKKVVQKDMTDCCIM</sequence>
<name>A0ABP9YEH7_9FUNG</name>
<reference evidence="2 3" key="1">
    <citation type="submission" date="2024-04" db="EMBL/GenBank/DDBJ databases">
        <title>genome sequences of Mucor flavus KT1a and Helicostylum pulchrum KT1b strains isolation_sourced from the surface of a dry-aged beef.</title>
        <authorList>
            <person name="Toyotome T."/>
            <person name="Hosono M."/>
            <person name="Torimaru M."/>
            <person name="Fukuda K."/>
            <person name="Mikami N."/>
        </authorList>
    </citation>
    <scope>NUCLEOTIDE SEQUENCE [LARGE SCALE GENOMIC DNA]</scope>
    <source>
        <strain evidence="2 3">KT1b</strain>
    </source>
</reference>
<comment type="caution">
    <text evidence="2">The sequence shown here is derived from an EMBL/GenBank/DDBJ whole genome shotgun (WGS) entry which is preliminary data.</text>
</comment>